<name>A0A0X8HTU0_9SACH</name>
<accession>A0A0X8HTU0</accession>
<evidence type="ECO:0000256" key="1">
    <source>
        <dbReference type="SAM" id="SignalP"/>
    </source>
</evidence>
<dbReference type="Proteomes" id="UP000243052">
    <property type="component" value="Chromosome v"/>
</dbReference>
<dbReference type="STRING" id="45286.A0A0X8HTU0"/>
<proteinExistence type="predicted"/>
<reference evidence="3 4" key="1">
    <citation type="submission" date="2016-01" db="EMBL/GenBank/DDBJ databases">
        <title>Genome sequence of the yeast Holleya sinecauda.</title>
        <authorList>
            <person name="Dietrich F.S."/>
        </authorList>
    </citation>
    <scope>NUCLEOTIDE SEQUENCE [LARGE SCALE GENOMIC DNA]</scope>
    <source>
        <strain evidence="3 4">ATCC 58844</strain>
    </source>
</reference>
<dbReference type="InterPro" id="IPR008675">
    <property type="entry name" value="Mating_factor_alpha_N"/>
</dbReference>
<feature type="domain" description="Mating factor alpha precursor N-terminal" evidence="2">
    <location>
        <begin position="1"/>
        <end position="91"/>
    </location>
</feature>
<gene>
    <name evidence="3" type="ORF">AW171_hschr53282</name>
</gene>
<keyword evidence="1" id="KW-0732">Signal</keyword>
<keyword evidence="4" id="KW-1185">Reference proteome</keyword>
<evidence type="ECO:0000259" key="2">
    <source>
        <dbReference type="Pfam" id="PF05436"/>
    </source>
</evidence>
<dbReference type="Pfam" id="PF05436">
    <property type="entry name" value="MF_alpha_N"/>
    <property type="match status" value="1"/>
</dbReference>
<dbReference type="RefSeq" id="XP_017988332.1">
    <property type="nucleotide sequence ID" value="XM_018132843.1"/>
</dbReference>
<dbReference type="EMBL" id="CP014245">
    <property type="protein sequence ID" value="AMD21336.1"/>
    <property type="molecule type" value="Genomic_DNA"/>
</dbReference>
<evidence type="ECO:0000313" key="4">
    <source>
        <dbReference type="Proteomes" id="UP000243052"/>
    </source>
</evidence>
<sequence length="202" mass="22467">MRLNSIVCAFGVAALASAAPVDINLKAATQHDFPKGENFGLPEESILGFIDLAKDKDVSVLQVKEGLLFLNSTVLQNSNIEINGSSIEKRDASPWKWMKFGRGGSYWKRDASPDADADAEPWKWMKFGRGGSYWKRDASPDADADAEPWKWVKFGRGGSYWKRDASPDADADAEPWKWMKFGRGGSYWKREVSIDANIQTGA</sequence>
<dbReference type="AlphaFoldDB" id="A0A0X8HTU0"/>
<feature type="chain" id="PRO_5007066949" evidence="1">
    <location>
        <begin position="19"/>
        <end position="202"/>
    </location>
</feature>
<feature type="signal peptide" evidence="1">
    <location>
        <begin position="1"/>
        <end position="18"/>
    </location>
</feature>
<dbReference type="GeneID" id="28724621"/>
<dbReference type="GO" id="GO:0005576">
    <property type="term" value="C:extracellular region"/>
    <property type="evidence" value="ECO:0007669"/>
    <property type="project" value="InterPro"/>
</dbReference>
<organism evidence="3 4">
    <name type="scientific">Eremothecium sinecaudum</name>
    <dbReference type="NCBI Taxonomy" id="45286"/>
    <lineage>
        <taxon>Eukaryota</taxon>
        <taxon>Fungi</taxon>
        <taxon>Dikarya</taxon>
        <taxon>Ascomycota</taxon>
        <taxon>Saccharomycotina</taxon>
        <taxon>Saccharomycetes</taxon>
        <taxon>Saccharomycetales</taxon>
        <taxon>Saccharomycetaceae</taxon>
        <taxon>Eremothecium</taxon>
    </lineage>
</organism>
<evidence type="ECO:0000313" key="3">
    <source>
        <dbReference type="EMBL" id="AMD21336.1"/>
    </source>
</evidence>
<protein>
    <submittedName>
        <fullName evidence="3">HER057Cp</fullName>
    </submittedName>
</protein>
<dbReference type="GO" id="GO:0007618">
    <property type="term" value="P:mating"/>
    <property type="evidence" value="ECO:0007669"/>
    <property type="project" value="InterPro"/>
</dbReference>
<dbReference type="OrthoDB" id="3766782at2759"/>